<proteinExistence type="predicted"/>
<evidence type="ECO:0008006" key="4">
    <source>
        <dbReference type="Google" id="ProtNLM"/>
    </source>
</evidence>
<evidence type="ECO:0000256" key="1">
    <source>
        <dbReference type="SAM" id="Coils"/>
    </source>
</evidence>
<dbReference type="Proteomes" id="UP001595962">
    <property type="component" value="Unassembled WGS sequence"/>
</dbReference>
<comment type="caution">
    <text evidence="2">The sequence shown here is derived from an EMBL/GenBank/DDBJ whole genome shotgun (WGS) entry which is preliminary data.</text>
</comment>
<sequence>MSDYHTKHRQDTHDKIRRAIVRLEQQRPQVVNIGRKISVAAVAEEAGVSRSLIHNDYPDLLERIRGNSNKQIQAQRNRKHEALKKVQEKNRQLLELNKELTKQLDALASKNASLTLEIRRLQAIISSDNVAIFKGKNT</sequence>
<keyword evidence="3" id="KW-1185">Reference proteome</keyword>
<name>A0ABV9JP67_9GAMM</name>
<keyword evidence="1" id="KW-0175">Coiled coil</keyword>
<protein>
    <recommendedName>
        <fullName evidence="4">TetR family transcriptional regulator</fullName>
    </recommendedName>
</protein>
<dbReference type="EMBL" id="JBHSGB010000012">
    <property type="protein sequence ID" value="MFC4656052.1"/>
    <property type="molecule type" value="Genomic_DNA"/>
</dbReference>
<feature type="coiled-coil region" evidence="1">
    <location>
        <begin position="69"/>
        <end position="124"/>
    </location>
</feature>
<gene>
    <name evidence="2" type="ORF">ACFO3I_13640</name>
</gene>
<reference evidence="3" key="1">
    <citation type="journal article" date="2019" name="Int. J. Syst. Evol. Microbiol.">
        <title>The Global Catalogue of Microorganisms (GCM) 10K type strain sequencing project: providing services to taxonomists for standard genome sequencing and annotation.</title>
        <authorList>
            <consortium name="The Broad Institute Genomics Platform"/>
            <consortium name="The Broad Institute Genome Sequencing Center for Infectious Disease"/>
            <person name="Wu L."/>
            <person name="Ma J."/>
        </authorList>
    </citation>
    <scope>NUCLEOTIDE SEQUENCE [LARGE SCALE GENOMIC DNA]</scope>
    <source>
        <strain evidence="3">DT28</strain>
    </source>
</reference>
<evidence type="ECO:0000313" key="3">
    <source>
        <dbReference type="Proteomes" id="UP001595962"/>
    </source>
</evidence>
<dbReference type="RefSeq" id="WP_377334767.1">
    <property type="nucleotide sequence ID" value="NZ_JBHSGB010000012.1"/>
</dbReference>
<organism evidence="2 3">
    <name type="scientific">Rheinheimera marina</name>
    <dbReference type="NCBI Taxonomy" id="1774958"/>
    <lineage>
        <taxon>Bacteria</taxon>
        <taxon>Pseudomonadati</taxon>
        <taxon>Pseudomonadota</taxon>
        <taxon>Gammaproteobacteria</taxon>
        <taxon>Chromatiales</taxon>
        <taxon>Chromatiaceae</taxon>
        <taxon>Rheinheimera</taxon>
    </lineage>
</organism>
<accession>A0ABV9JP67</accession>
<evidence type="ECO:0000313" key="2">
    <source>
        <dbReference type="EMBL" id="MFC4656052.1"/>
    </source>
</evidence>